<protein>
    <submittedName>
        <fullName evidence="1">BnaA08g01970D protein</fullName>
    </submittedName>
</protein>
<evidence type="ECO:0000313" key="2">
    <source>
        <dbReference type="Proteomes" id="UP000028999"/>
    </source>
</evidence>
<gene>
    <name evidence="1" type="primary">BnaA08g01970D</name>
    <name evidence="1" type="ORF">GSBRNA2T00085778001</name>
</gene>
<dbReference type="EMBL" id="LK032675">
    <property type="protein sequence ID" value="CDY46558.1"/>
    <property type="molecule type" value="Genomic_DNA"/>
</dbReference>
<dbReference type="Gramene" id="CDY46558">
    <property type="protein sequence ID" value="CDY46558"/>
    <property type="gene ID" value="GSBRNA2T00085778001"/>
</dbReference>
<evidence type="ECO:0000313" key="1">
    <source>
        <dbReference type="EMBL" id="CDY46558.1"/>
    </source>
</evidence>
<reference evidence="1 2" key="1">
    <citation type="journal article" date="2014" name="Science">
        <title>Plant genetics. Early allopolyploid evolution in the post-Neolithic Brassica napus oilseed genome.</title>
        <authorList>
            <person name="Chalhoub B."/>
            <person name="Denoeud F."/>
            <person name="Liu S."/>
            <person name="Parkin I.A."/>
            <person name="Tang H."/>
            <person name="Wang X."/>
            <person name="Chiquet J."/>
            <person name="Belcram H."/>
            <person name="Tong C."/>
            <person name="Samans B."/>
            <person name="Correa M."/>
            <person name="Da Silva C."/>
            <person name="Just J."/>
            <person name="Falentin C."/>
            <person name="Koh C.S."/>
            <person name="Le Clainche I."/>
            <person name="Bernard M."/>
            <person name="Bento P."/>
            <person name="Noel B."/>
            <person name="Labadie K."/>
            <person name="Alberti A."/>
            <person name="Charles M."/>
            <person name="Arnaud D."/>
            <person name="Guo H."/>
            <person name="Daviaud C."/>
            <person name="Alamery S."/>
            <person name="Jabbari K."/>
            <person name="Zhao M."/>
            <person name="Edger P.P."/>
            <person name="Chelaifa H."/>
            <person name="Tack D."/>
            <person name="Lassalle G."/>
            <person name="Mestiri I."/>
            <person name="Schnel N."/>
            <person name="Le Paslier M.C."/>
            <person name="Fan G."/>
            <person name="Renault V."/>
            <person name="Bayer P.E."/>
            <person name="Golicz A.A."/>
            <person name="Manoli S."/>
            <person name="Lee T.H."/>
            <person name="Thi V.H."/>
            <person name="Chalabi S."/>
            <person name="Hu Q."/>
            <person name="Fan C."/>
            <person name="Tollenaere R."/>
            <person name="Lu Y."/>
            <person name="Battail C."/>
            <person name="Shen J."/>
            <person name="Sidebottom C.H."/>
            <person name="Wang X."/>
            <person name="Canaguier A."/>
            <person name="Chauveau A."/>
            <person name="Berard A."/>
            <person name="Deniot G."/>
            <person name="Guan M."/>
            <person name="Liu Z."/>
            <person name="Sun F."/>
            <person name="Lim Y.P."/>
            <person name="Lyons E."/>
            <person name="Town C.D."/>
            <person name="Bancroft I."/>
            <person name="Wang X."/>
            <person name="Meng J."/>
            <person name="Ma J."/>
            <person name="Pires J.C."/>
            <person name="King G.J."/>
            <person name="Brunel D."/>
            <person name="Delourme R."/>
            <person name="Renard M."/>
            <person name="Aury J.M."/>
            <person name="Adams K.L."/>
            <person name="Batley J."/>
            <person name="Snowdon R.J."/>
            <person name="Tost J."/>
            <person name="Edwards D."/>
            <person name="Zhou Y."/>
            <person name="Hua W."/>
            <person name="Sharpe A.G."/>
            <person name="Paterson A.H."/>
            <person name="Guan C."/>
            <person name="Wincker P."/>
        </authorList>
    </citation>
    <scope>NUCLEOTIDE SEQUENCE [LARGE SCALE GENOMIC DNA]</scope>
    <source>
        <strain evidence="2">cv. Darmor-bzh</strain>
    </source>
</reference>
<sequence>MESPEAVSSVICCKVFGISDSKVQAYLPSLLIISSSRGLDFKCQSLSFI</sequence>
<dbReference type="PaxDb" id="3708-A0A078IBH1"/>
<keyword evidence="2" id="KW-1185">Reference proteome</keyword>
<name>A0A078IBH1_BRANA</name>
<dbReference type="Proteomes" id="UP000028999">
    <property type="component" value="Unassembled WGS sequence"/>
</dbReference>
<dbReference type="AlphaFoldDB" id="A0A078IBH1"/>
<accession>A0A078IBH1</accession>
<proteinExistence type="predicted"/>
<organism evidence="1 2">
    <name type="scientific">Brassica napus</name>
    <name type="common">Rape</name>
    <dbReference type="NCBI Taxonomy" id="3708"/>
    <lineage>
        <taxon>Eukaryota</taxon>
        <taxon>Viridiplantae</taxon>
        <taxon>Streptophyta</taxon>
        <taxon>Embryophyta</taxon>
        <taxon>Tracheophyta</taxon>
        <taxon>Spermatophyta</taxon>
        <taxon>Magnoliopsida</taxon>
        <taxon>eudicotyledons</taxon>
        <taxon>Gunneridae</taxon>
        <taxon>Pentapetalae</taxon>
        <taxon>rosids</taxon>
        <taxon>malvids</taxon>
        <taxon>Brassicales</taxon>
        <taxon>Brassicaceae</taxon>
        <taxon>Brassiceae</taxon>
        <taxon>Brassica</taxon>
    </lineage>
</organism>